<comment type="function">
    <text evidence="7 8">Plays a role in the regulation of phosphate uptake.</text>
</comment>
<dbReference type="SUPFAM" id="SSF109755">
    <property type="entry name" value="PhoU-like"/>
    <property type="match status" value="1"/>
</dbReference>
<sequence>MKSHTVHSFDKEMESIRDRMMAMGGFTEQQLSDALTALMTGDSFLAEMVIEKDKRLNRMELDIDNACIFLLARRTPVAFDLRLVVTMLKTINDLERIGDLAKEIAQSVPLFSEDVGNSNCLPLIEGMGERVKKRLHKGLDALARSDTQVAAELYKDDHQDGRHETILRHMLALVMKEPHNPPDVLHICRVTRALERIGDRCRNIAEYVIYLVEGKDVRHAESTRK</sequence>
<evidence type="ECO:0000256" key="5">
    <source>
        <dbReference type="ARBA" id="ARBA00022490"/>
    </source>
</evidence>
<evidence type="ECO:0000256" key="3">
    <source>
        <dbReference type="ARBA" id="ARBA00011738"/>
    </source>
</evidence>
<dbReference type="PANTHER" id="PTHR42930:SF3">
    <property type="entry name" value="PHOSPHATE-SPECIFIC TRANSPORT SYSTEM ACCESSORY PROTEIN PHOU"/>
    <property type="match status" value="1"/>
</dbReference>
<dbReference type="EMBL" id="CAADFP010000009">
    <property type="protein sequence ID" value="VFK23985.1"/>
    <property type="molecule type" value="Genomic_DNA"/>
</dbReference>
<reference evidence="12" key="1">
    <citation type="submission" date="2019-02" db="EMBL/GenBank/DDBJ databases">
        <authorList>
            <person name="Gruber-Vodicka R. H."/>
            <person name="Seah K. B. B."/>
        </authorList>
    </citation>
    <scope>NUCLEOTIDE SEQUENCE</scope>
    <source>
        <strain evidence="10">BECK_S312</strain>
        <strain evidence="11">BECK_S313</strain>
        <strain evidence="12">BECK_S426</strain>
    </source>
</reference>
<keyword evidence="4 8" id="KW-0813">Transport</keyword>
<comment type="subunit">
    <text evidence="3 8">Homodimer.</text>
</comment>
<evidence type="ECO:0000313" key="12">
    <source>
        <dbReference type="EMBL" id="VFK23985.1"/>
    </source>
</evidence>
<keyword evidence="6 8" id="KW-0592">Phosphate transport</keyword>
<dbReference type="PIRSF" id="PIRSF003107">
    <property type="entry name" value="PhoU"/>
    <property type="match status" value="1"/>
</dbReference>
<dbReference type="GO" id="GO:0005737">
    <property type="term" value="C:cytoplasm"/>
    <property type="evidence" value="ECO:0007669"/>
    <property type="project" value="UniProtKB-SubCell"/>
</dbReference>
<protein>
    <recommendedName>
        <fullName evidence="8">Phosphate-specific transport system accessory protein PhoU</fullName>
    </recommendedName>
</protein>
<comment type="subcellular location">
    <subcellularLocation>
        <location evidence="1 8">Cytoplasm</location>
    </subcellularLocation>
</comment>
<feature type="domain" description="PhoU" evidence="9">
    <location>
        <begin position="22"/>
        <end position="108"/>
    </location>
</feature>
<accession>A0A450X3Y9</accession>
<dbReference type="GO" id="GO:0006817">
    <property type="term" value="P:phosphate ion transport"/>
    <property type="evidence" value="ECO:0007669"/>
    <property type="project" value="UniProtKB-KW"/>
</dbReference>
<keyword evidence="5 8" id="KW-0963">Cytoplasm</keyword>
<evidence type="ECO:0000256" key="4">
    <source>
        <dbReference type="ARBA" id="ARBA00022448"/>
    </source>
</evidence>
<evidence type="ECO:0000313" key="10">
    <source>
        <dbReference type="EMBL" id="VFK07253.1"/>
    </source>
</evidence>
<gene>
    <name evidence="10" type="ORF">BECKLPF1236A_GA0070988_1000824</name>
    <name evidence="11" type="ORF">BECKLPF1236B_GA0070989_11767</name>
    <name evidence="12" type="ORF">BECKLPF1236C_GA0070990_1000924</name>
</gene>
<dbReference type="GO" id="GO:0045936">
    <property type="term" value="P:negative regulation of phosphate metabolic process"/>
    <property type="evidence" value="ECO:0007669"/>
    <property type="project" value="InterPro"/>
</dbReference>
<dbReference type="Gene3D" id="1.20.58.220">
    <property type="entry name" value="Phosphate transport system protein phou homolog 2, domain 2"/>
    <property type="match status" value="2"/>
</dbReference>
<dbReference type="EMBL" id="CAADFK010000176">
    <property type="protein sequence ID" value="VFK19559.1"/>
    <property type="molecule type" value="Genomic_DNA"/>
</dbReference>
<proteinExistence type="inferred from homology"/>
<dbReference type="NCBIfam" id="TIGR02135">
    <property type="entry name" value="phoU_full"/>
    <property type="match status" value="1"/>
</dbReference>
<dbReference type="Pfam" id="PF01895">
    <property type="entry name" value="PhoU"/>
    <property type="match status" value="2"/>
</dbReference>
<evidence type="ECO:0000313" key="11">
    <source>
        <dbReference type="EMBL" id="VFK19559.1"/>
    </source>
</evidence>
<dbReference type="InterPro" id="IPR026022">
    <property type="entry name" value="PhoU_dom"/>
</dbReference>
<dbReference type="InterPro" id="IPR028366">
    <property type="entry name" value="PhoU"/>
</dbReference>
<dbReference type="FunFam" id="1.20.58.220:FF:000004">
    <property type="entry name" value="Phosphate-specific transport system accessory protein PhoU"/>
    <property type="match status" value="1"/>
</dbReference>
<name>A0A450X3Y9_9GAMM</name>
<evidence type="ECO:0000256" key="1">
    <source>
        <dbReference type="ARBA" id="ARBA00004496"/>
    </source>
</evidence>
<organism evidence="12">
    <name type="scientific">Candidatus Kentrum sp. LPFa</name>
    <dbReference type="NCBI Taxonomy" id="2126335"/>
    <lineage>
        <taxon>Bacteria</taxon>
        <taxon>Pseudomonadati</taxon>
        <taxon>Pseudomonadota</taxon>
        <taxon>Gammaproteobacteria</taxon>
        <taxon>Candidatus Kentrum</taxon>
    </lineage>
</organism>
<evidence type="ECO:0000259" key="9">
    <source>
        <dbReference type="Pfam" id="PF01895"/>
    </source>
</evidence>
<dbReference type="EMBL" id="CAADFM010000008">
    <property type="protein sequence ID" value="VFK07253.1"/>
    <property type="molecule type" value="Genomic_DNA"/>
</dbReference>
<dbReference type="PANTHER" id="PTHR42930">
    <property type="entry name" value="PHOSPHATE-SPECIFIC TRANSPORT SYSTEM ACCESSORY PROTEIN PHOU"/>
    <property type="match status" value="1"/>
</dbReference>
<dbReference type="AlphaFoldDB" id="A0A450X3Y9"/>
<evidence type="ECO:0000256" key="6">
    <source>
        <dbReference type="ARBA" id="ARBA00022592"/>
    </source>
</evidence>
<comment type="similarity">
    <text evidence="2 8">Belongs to the PhoU family.</text>
</comment>
<feature type="domain" description="PhoU" evidence="9">
    <location>
        <begin position="125"/>
        <end position="208"/>
    </location>
</feature>
<dbReference type="InterPro" id="IPR038078">
    <property type="entry name" value="PhoU-like_sf"/>
</dbReference>
<evidence type="ECO:0000256" key="2">
    <source>
        <dbReference type="ARBA" id="ARBA00008107"/>
    </source>
</evidence>
<dbReference type="GO" id="GO:0030643">
    <property type="term" value="P:intracellular phosphate ion homeostasis"/>
    <property type="evidence" value="ECO:0007669"/>
    <property type="project" value="InterPro"/>
</dbReference>
<evidence type="ECO:0000256" key="8">
    <source>
        <dbReference type="PIRNR" id="PIRNR003107"/>
    </source>
</evidence>
<evidence type="ECO:0000256" key="7">
    <source>
        <dbReference type="ARBA" id="ARBA00056181"/>
    </source>
</evidence>